<evidence type="ECO:0000313" key="3">
    <source>
        <dbReference type="Proteomes" id="UP001051844"/>
    </source>
</evidence>
<accession>A0AA37BVV7</accession>
<organism evidence="2 3">
    <name type="scientific">Streptomyces albidoflavus</name>
    <dbReference type="NCBI Taxonomy" id="1886"/>
    <lineage>
        <taxon>Bacteria</taxon>
        <taxon>Bacillati</taxon>
        <taxon>Actinomycetota</taxon>
        <taxon>Actinomycetes</taxon>
        <taxon>Kitasatosporales</taxon>
        <taxon>Streptomycetaceae</taxon>
        <taxon>Streptomyces</taxon>
        <taxon>Streptomyces albidoflavus group</taxon>
    </lineage>
</organism>
<feature type="compositionally biased region" description="Basic and acidic residues" evidence="1">
    <location>
        <begin position="160"/>
        <end position="171"/>
    </location>
</feature>
<dbReference type="AlphaFoldDB" id="A0AA37BVV7"/>
<evidence type="ECO:0008006" key="4">
    <source>
        <dbReference type="Google" id="ProtNLM"/>
    </source>
</evidence>
<gene>
    <name evidence="2" type="ORF">ScoT_20670</name>
</gene>
<dbReference type="Proteomes" id="UP001051844">
    <property type="component" value="Unassembled WGS sequence"/>
</dbReference>
<dbReference type="EMBL" id="BNDZ01000005">
    <property type="protein sequence ID" value="GHI45893.1"/>
    <property type="molecule type" value="Genomic_DNA"/>
</dbReference>
<comment type="caution">
    <text evidence="2">The sequence shown here is derived from an EMBL/GenBank/DDBJ whole genome shotgun (WGS) entry which is preliminary data.</text>
</comment>
<evidence type="ECO:0000313" key="2">
    <source>
        <dbReference type="EMBL" id="GHI45893.1"/>
    </source>
</evidence>
<name>A0AA37BVV7_9ACTN</name>
<sequence>MSSRHVTATTTARHRLSAPGGRVSGIQDGQDQSARVTAEGAAWLASAGAYPGVAGPAVLRCGITFDVVNVPPVFGHRILDRLWEEGPGSGPAAVQRGRLLLFAAPGTAQRLPALLRWEECGSTVPPLLCHGAGDAVTVPGPDPAGAPGAPVPALRAAVGHPRDGERGREHAAGAGGPGECSELRGAGAGDRWLVAPGARYPWLPGADVLRWACVRAARGTRPVSIFPPVRPGAKVYDVSRRR</sequence>
<proteinExistence type="predicted"/>
<reference evidence="2" key="1">
    <citation type="submission" date="2022-09" db="EMBL/GenBank/DDBJ databases">
        <title>Whole genome shotgun sequence of Streptomyces albidoflavus NBRC 12854.</title>
        <authorList>
            <person name="Komaki H."/>
            <person name="Tamura T."/>
        </authorList>
    </citation>
    <scope>NUCLEOTIDE SEQUENCE</scope>
    <source>
        <strain evidence="2">NBRC 12854</strain>
    </source>
</reference>
<feature type="region of interest" description="Disordered" evidence="1">
    <location>
        <begin position="159"/>
        <end position="182"/>
    </location>
</feature>
<evidence type="ECO:0000256" key="1">
    <source>
        <dbReference type="SAM" id="MobiDB-lite"/>
    </source>
</evidence>
<feature type="region of interest" description="Disordered" evidence="1">
    <location>
        <begin position="1"/>
        <end position="31"/>
    </location>
</feature>
<protein>
    <recommendedName>
        <fullName evidence="4">DNA primase/polymerase bifunctional N-terminal domain-containing protein</fullName>
    </recommendedName>
</protein>